<dbReference type="SUPFAM" id="SSF52540">
    <property type="entry name" value="P-loop containing nucleoside triphosphate hydrolases"/>
    <property type="match status" value="1"/>
</dbReference>
<keyword evidence="9 11" id="KW-0472">Membrane</keyword>
<accession>A0ABD0KGA5</accession>
<keyword evidence="2" id="KW-0813">Transport</keyword>
<dbReference type="PROSITE" id="PS00211">
    <property type="entry name" value="ABC_TRANSPORTER_1"/>
    <property type="match status" value="1"/>
</dbReference>
<dbReference type="InterPro" id="IPR003593">
    <property type="entry name" value="AAA+_ATPase"/>
</dbReference>
<feature type="compositionally biased region" description="Low complexity" evidence="10">
    <location>
        <begin position="1100"/>
        <end position="1111"/>
    </location>
</feature>
<evidence type="ECO:0000313" key="14">
    <source>
        <dbReference type="EMBL" id="KAK7486144.1"/>
    </source>
</evidence>
<dbReference type="Pfam" id="PF00664">
    <property type="entry name" value="ABC_membrane"/>
    <property type="match status" value="1"/>
</dbReference>
<dbReference type="GO" id="GO:0000323">
    <property type="term" value="C:lytic vacuole"/>
    <property type="evidence" value="ECO:0007669"/>
    <property type="project" value="UniProtKB-ARBA"/>
</dbReference>
<dbReference type="PANTHER" id="PTHR24223">
    <property type="entry name" value="ATP-BINDING CASSETTE SUB-FAMILY C"/>
    <property type="match status" value="1"/>
</dbReference>
<dbReference type="FunFam" id="1.20.1560.10:FF:000020">
    <property type="entry name" value="ABC metal ion transporter"/>
    <property type="match status" value="1"/>
</dbReference>
<evidence type="ECO:0000259" key="12">
    <source>
        <dbReference type="PROSITE" id="PS50893"/>
    </source>
</evidence>
<evidence type="ECO:0000256" key="4">
    <source>
        <dbReference type="ARBA" id="ARBA00022692"/>
    </source>
</evidence>
<keyword evidence="3" id="KW-0926">Vacuole</keyword>
<dbReference type="GO" id="GO:0005774">
    <property type="term" value="C:vacuolar membrane"/>
    <property type="evidence" value="ECO:0007669"/>
    <property type="project" value="UniProtKB-SubCell"/>
</dbReference>
<dbReference type="InterPro" id="IPR050173">
    <property type="entry name" value="ABC_transporter_C-like"/>
</dbReference>
<feature type="compositionally biased region" description="Basic and acidic residues" evidence="10">
    <location>
        <begin position="1080"/>
        <end position="1093"/>
    </location>
</feature>
<dbReference type="InterPro" id="IPR017871">
    <property type="entry name" value="ABC_transporter-like_CS"/>
</dbReference>
<comment type="caution">
    <text evidence="14">The sequence shown here is derived from an EMBL/GenBank/DDBJ whole genome shotgun (WGS) entry which is preliminary data.</text>
</comment>
<organism evidence="14 15">
    <name type="scientific">Batillaria attramentaria</name>
    <dbReference type="NCBI Taxonomy" id="370345"/>
    <lineage>
        <taxon>Eukaryota</taxon>
        <taxon>Metazoa</taxon>
        <taxon>Spiralia</taxon>
        <taxon>Lophotrochozoa</taxon>
        <taxon>Mollusca</taxon>
        <taxon>Gastropoda</taxon>
        <taxon>Caenogastropoda</taxon>
        <taxon>Sorbeoconcha</taxon>
        <taxon>Cerithioidea</taxon>
        <taxon>Batillariidae</taxon>
        <taxon>Batillaria</taxon>
    </lineage>
</organism>
<evidence type="ECO:0000256" key="2">
    <source>
        <dbReference type="ARBA" id="ARBA00022448"/>
    </source>
</evidence>
<feature type="compositionally biased region" description="Polar residues" evidence="10">
    <location>
        <begin position="283"/>
        <end position="293"/>
    </location>
</feature>
<dbReference type="GO" id="GO:0005524">
    <property type="term" value="F:ATP binding"/>
    <property type="evidence" value="ECO:0007669"/>
    <property type="project" value="UniProtKB-KW"/>
</dbReference>
<feature type="transmembrane region" description="Helical" evidence="11">
    <location>
        <begin position="1136"/>
        <end position="1158"/>
    </location>
</feature>
<evidence type="ECO:0000259" key="13">
    <source>
        <dbReference type="PROSITE" id="PS50929"/>
    </source>
</evidence>
<evidence type="ECO:0000256" key="7">
    <source>
        <dbReference type="ARBA" id="ARBA00022840"/>
    </source>
</evidence>
<feature type="transmembrane region" description="Helical" evidence="11">
    <location>
        <begin position="591"/>
        <end position="614"/>
    </location>
</feature>
<keyword evidence="8 11" id="KW-1133">Transmembrane helix</keyword>
<feature type="transmembrane region" description="Helical" evidence="11">
    <location>
        <begin position="60"/>
        <end position="80"/>
    </location>
</feature>
<evidence type="ECO:0008006" key="16">
    <source>
        <dbReference type="Google" id="ProtNLM"/>
    </source>
</evidence>
<dbReference type="InterPro" id="IPR011527">
    <property type="entry name" value="ABC1_TM_dom"/>
</dbReference>
<dbReference type="PANTHER" id="PTHR24223:SF443">
    <property type="entry name" value="MULTIDRUG-RESISTANCE LIKE PROTEIN 1, ISOFORM I"/>
    <property type="match status" value="1"/>
</dbReference>
<evidence type="ECO:0000313" key="15">
    <source>
        <dbReference type="Proteomes" id="UP001519460"/>
    </source>
</evidence>
<dbReference type="InterPro" id="IPR003439">
    <property type="entry name" value="ABC_transporter-like_ATP-bd"/>
</dbReference>
<feature type="transmembrane region" description="Helical" evidence="11">
    <location>
        <begin position="451"/>
        <end position="468"/>
    </location>
</feature>
<evidence type="ECO:0000256" key="6">
    <source>
        <dbReference type="ARBA" id="ARBA00022741"/>
    </source>
</evidence>
<dbReference type="Proteomes" id="UP001519460">
    <property type="component" value="Unassembled WGS sequence"/>
</dbReference>
<proteinExistence type="predicted"/>
<dbReference type="InterPro" id="IPR036640">
    <property type="entry name" value="ABC1_TM_sf"/>
</dbReference>
<gene>
    <name evidence="14" type="ORF">BaRGS_00022610</name>
</gene>
<keyword evidence="15" id="KW-1185">Reference proteome</keyword>
<feature type="transmembrane region" description="Helical" evidence="11">
    <location>
        <begin position="160"/>
        <end position="180"/>
    </location>
</feature>
<feature type="region of interest" description="Disordered" evidence="10">
    <location>
        <begin position="1079"/>
        <end position="1112"/>
    </location>
</feature>
<dbReference type="SMART" id="SM00382">
    <property type="entry name" value="AAA"/>
    <property type="match status" value="1"/>
</dbReference>
<sequence>DLNLLLNSSWPQFTSCFQSSYLVFVPNGLLWCSMLFYIPWVLSRPPGPPLPHTPANVAKTVLSLMLSLCTIVAVLTEAGFDKNEAPYPTAHYVARFVEGRNLRELLLRDLLAAGLTQLERCRGVINLCAVRLWLILAVVDVIPLYHYIILGMVVTDVGRLVIFFVSYTLILAQLGLQAVCADLPRNYVPGACPETTATFLSRVTFSWMTSRWNRATFWRLNPRDESATVVPRFENALERSKARNRGMLSCRNDHVMKETREEYVSFSSPNNNHNDDSNEDTTESVPLLSSGNYVTYSGTEKKKRALRKRRDVRTRDQPSFSLMHVMIRTYCGDVLLSYVCKLCSDVLQYLGPVLLSLLITYTQATEDREWKGYVIAVGMLVVSWSQTVFYHQHYHVAMTTGMRMKTALMAAIYKKALRLSTEGQQAGTVGEVVNMMAVDCQRVQDMMSYTWMVWSIPLQVMLAVYLLWDTLGVSVLAGVGLLVLLVPVNGYLAFRQQKLQKANLHWKDKRIKIMNEIISGIKVLKLYAWETSFQDKVLAIRKREIGILTKVAHLNAFSIFIWTCAPYLVTLATFATYVLSDPDARLDANKAFVTLSLFNILQFPIAFVPEAISFTAQASVSIKRIDKFLKLAELDQSVVSRTAVTDFAVLVERGLFAWDVKGRSTLHGINLEVSEGELVAVVGGVGSGKSSLLAAILGEIDCRQGKVVLKQAWIQNETLRNNILFGKELDSKRYRKVLGACALTPDLAILPGEDQTEIGEKGINLSGGQKQRVSLARAVYADADIYLLDDPLSAVDSHVGKHIFRKVISDKGMLKRKTRILVTHAVHWLPLVDTVVLMQDGRIVEVGSYMQLMRRNGALAQYLHNVLSTSEDTDNEDDPEVLELKRRIMEHVESVTSTSEGGTSGDEIVFRKDNGFLASHDSPPGSSLATPDVCNAPTASPLAAHLTMEEQVKLNVFGSYARHVGFLASAAILFLFAGYQVSSIYASFWLTDWTGDATLTASNSTTAEVRERNGFYLTYYGILGAMQAVFISLYAFLAAVRMTKAAANMHASMLDRVVPITNELLRHNAVRSYCQQVRARRGDDRQHPASDRLHVRHGVSSPSSALSSLSPSPTPLFMSIIPSSCHRVLCSAANRWLGVWIEVVSSLVVFAATIFALVTPDITGSQTGLSVTYALQ</sequence>
<dbReference type="CDD" id="cd18595">
    <property type="entry name" value="ABC_6TM_MRP1_2_3_6_D1_like"/>
    <property type="match status" value="1"/>
</dbReference>
<comment type="subcellular location">
    <subcellularLocation>
        <location evidence="1">Vacuole membrane</location>
        <topology evidence="1">Multi-pass membrane protein</topology>
    </subcellularLocation>
</comment>
<dbReference type="Pfam" id="PF00005">
    <property type="entry name" value="ABC_tran"/>
    <property type="match status" value="1"/>
</dbReference>
<dbReference type="PROSITE" id="PS50893">
    <property type="entry name" value="ABC_TRANSPORTER_2"/>
    <property type="match status" value="1"/>
</dbReference>
<dbReference type="AlphaFoldDB" id="A0ABD0KGA5"/>
<reference evidence="14 15" key="1">
    <citation type="journal article" date="2023" name="Sci. Data">
        <title>Genome assembly of the Korean intertidal mud-creeper Batillaria attramentaria.</title>
        <authorList>
            <person name="Patra A.K."/>
            <person name="Ho P.T."/>
            <person name="Jun S."/>
            <person name="Lee S.J."/>
            <person name="Kim Y."/>
            <person name="Won Y.J."/>
        </authorList>
    </citation>
    <scope>NUCLEOTIDE SEQUENCE [LARGE SCALE GENOMIC DNA]</scope>
    <source>
        <strain evidence="14">Wonlab-2016</strain>
    </source>
</reference>
<dbReference type="PROSITE" id="PS50929">
    <property type="entry name" value="ABC_TM1F"/>
    <property type="match status" value="1"/>
</dbReference>
<dbReference type="InterPro" id="IPR027417">
    <property type="entry name" value="P-loop_NTPase"/>
</dbReference>
<dbReference type="FunFam" id="3.40.50.300:FF:000997">
    <property type="entry name" value="Multidrug resistance-associated protein 1"/>
    <property type="match status" value="1"/>
</dbReference>
<protein>
    <recommendedName>
        <fullName evidence="16">Multidrug resistance-associated protein 1</fullName>
    </recommendedName>
</protein>
<feature type="transmembrane region" description="Helical" evidence="11">
    <location>
        <begin position="132"/>
        <end position="154"/>
    </location>
</feature>
<keyword evidence="4 11" id="KW-0812">Transmembrane</keyword>
<evidence type="ECO:0000256" key="11">
    <source>
        <dbReference type="SAM" id="Phobius"/>
    </source>
</evidence>
<keyword evidence="6" id="KW-0547">Nucleotide-binding</keyword>
<feature type="non-terminal residue" evidence="14">
    <location>
        <position position="1"/>
    </location>
</feature>
<dbReference type="Gene3D" id="1.20.1560.10">
    <property type="entry name" value="ABC transporter type 1, transmembrane domain"/>
    <property type="match status" value="2"/>
</dbReference>
<evidence type="ECO:0000256" key="10">
    <source>
        <dbReference type="SAM" id="MobiDB-lite"/>
    </source>
</evidence>
<feature type="domain" description="ABC transmembrane type-1" evidence="13">
    <location>
        <begin position="339"/>
        <end position="617"/>
    </location>
</feature>
<dbReference type="SUPFAM" id="SSF90123">
    <property type="entry name" value="ABC transporter transmembrane region"/>
    <property type="match status" value="1"/>
</dbReference>
<evidence type="ECO:0000256" key="8">
    <source>
        <dbReference type="ARBA" id="ARBA00022989"/>
    </source>
</evidence>
<feature type="transmembrane region" description="Helical" evidence="11">
    <location>
        <begin position="474"/>
        <end position="494"/>
    </location>
</feature>
<feature type="transmembrane region" description="Helical" evidence="11">
    <location>
        <begin position="551"/>
        <end position="579"/>
    </location>
</feature>
<keyword evidence="7" id="KW-0067">ATP-binding</keyword>
<name>A0ABD0KGA5_9CAEN</name>
<dbReference type="EMBL" id="JACVVK020000183">
    <property type="protein sequence ID" value="KAK7486144.1"/>
    <property type="molecule type" value="Genomic_DNA"/>
</dbReference>
<feature type="non-terminal residue" evidence="14">
    <location>
        <position position="1176"/>
    </location>
</feature>
<feature type="transmembrane region" description="Helical" evidence="11">
    <location>
        <begin position="964"/>
        <end position="990"/>
    </location>
</feature>
<evidence type="ECO:0000256" key="1">
    <source>
        <dbReference type="ARBA" id="ARBA00004128"/>
    </source>
</evidence>
<dbReference type="Gene3D" id="3.40.50.300">
    <property type="entry name" value="P-loop containing nucleotide triphosphate hydrolases"/>
    <property type="match status" value="1"/>
</dbReference>
<evidence type="ECO:0000256" key="9">
    <source>
        <dbReference type="ARBA" id="ARBA00023136"/>
    </source>
</evidence>
<feature type="region of interest" description="Disordered" evidence="10">
    <location>
        <begin position="261"/>
        <end position="293"/>
    </location>
</feature>
<keyword evidence="5" id="KW-0677">Repeat</keyword>
<feature type="transmembrane region" description="Helical" evidence="11">
    <location>
        <begin position="21"/>
        <end position="40"/>
    </location>
</feature>
<dbReference type="CDD" id="cd03250">
    <property type="entry name" value="ABCC_MRP_domain1"/>
    <property type="match status" value="1"/>
</dbReference>
<feature type="domain" description="ABC transporter" evidence="12">
    <location>
        <begin position="650"/>
        <end position="865"/>
    </location>
</feature>
<evidence type="ECO:0000256" key="3">
    <source>
        <dbReference type="ARBA" id="ARBA00022554"/>
    </source>
</evidence>
<evidence type="ECO:0000256" key="5">
    <source>
        <dbReference type="ARBA" id="ARBA00022737"/>
    </source>
</evidence>
<dbReference type="GO" id="GO:0022857">
    <property type="term" value="F:transmembrane transporter activity"/>
    <property type="evidence" value="ECO:0007669"/>
    <property type="project" value="UniProtKB-ARBA"/>
</dbReference>
<feature type="transmembrane region" description="Helical" evidence="11">
    <location>
        <begin position="1019"/>
        <end position="1040"/>
    </location>
</feature>